<sequence length="282" mass="31721">KLFNSEKEVIGEYNLGEKISCLDNYTITSGYEKSILLVAASKNKITLLKLEKGKTKEQVEVLDKIDSQEPQPSVTPTEEIQPKPVKVDSKLDTTAETVKSDIKAQPVRVARGGQIEGGEYIFKIKVINNGKYNITDVNIYILSYPEESLVLSRIDSHPGSSPDRAKFRKISKGGGFVSPSFIFRPNKDCIKGTIHSFINFINEEDQIETINVEPHEIRMICGLLKPKVVSNEEFENLTKDLIAFKRNDEEFSIPCEAEELYLKLHGLLKSKNFAIVDAVNKK</sequence>
<organism evidence="1">
    <name type="scientific">marine sediment metagenome</name>
    <dbReference type="NCBI Taxonomy" id="412755"/>
    <lineage>
        <taxon>unclassified sequences</taxon>
        <taxon>metagenomes</taxon>
        <taxon>ecological metagenomes</taxon>
    </lineage>
</organism>
<gene>
    <name evidence="1" type="ORF">S01H4_44571</name>
</gene>
<evidence type="ECO:0000313" key="1">
    <source>
        <dbReference type="EMBL" id="GAG92236.1"/>
    </source>
</evidence>
<proteinExistence type="predicted"/>
<reference evidence="1" key="1">
    <citation type="journal article" date="2014" name="Front. Microbiol.">
        <title>High frequency of phylogenetically diverse reductive dehalogenase-homologous genes in deep subseafloor sedimentary metagenomes.</title>
        <authorList>
            <person name="Kawai M."/>
            <person name="Futagami T."/>
            <person name="Toyoda A."/>
            <person name="Takaki Y."/>
            <person name="Nishi S."/>
            <person name="Hori S."/>
            <person name="Arai W."/>
            <person name="Tsubouchi T."/>
            <person name="Morono Y."/>
            <person name="Uchiyama I."/>
            <person name="Ito T."/>
            <person name="Fujiyama A."/>
            <person name="Inagaki F."/>
            <person name="Takami H."/>
        </authorList>
    </citation>
    <scope>NUCLEOTIDE SEQUENCE</scope>
    <source>
        <strain evidence="1">Expedition CK06-06</strain>
    </source>
</reference>
<comment type="caution">
    <text evidence="1">The sequence shown here is derived from an EMBL/GenBank/DDBJ whole genome shotgun (WGS) entry which is preliminary data.</text>
</comment>
<name>X1D6X7_9ZZZZ</name>
<dbReference type="AlphaFoldDB" id="X1D6X7"/>
<feature type="non-terminal residue" evidence="1">
    <location>
        <position position="282"/>
    </location>
</feature>
<protein>
    <submittedName>
        <fullName evidence="1">Uncharacterized protein</fullName>
    </submittedName>
</protein>
<accession>X1D6X7</accession>
<feature type="non-terminal residue" evidence="1">
    <location>
        <position position="1"/>
    </location>
</feature>
<dbReference type="EMBL" id="BART01024723">
    <property type="protein sequence ID" value="GAG92236.1"/>
    <property type="molecule type" value="Genomic_DNA"/>
</dbReference>